<feature type="binding site" evidence="6">
    <location>
        <position position="157"/>
    </location>
    <ligand>
        <name>Mg(2+)</name>
        <dbReference type="ChEBI" id="CHEBI:18420"/>
        <label>1</label>
    </ligand>
</feature>
<feature type="binding site" evidence="6">
    <location>
        <position position="258"/>
    </location>
    <ligand>
        <name>Mg(2+)</name>
        <dbReference type="ChEBI" id="CHEBI:18420"/>
        <label>1</label>
    </ligand>
</feature>
<keyword evidence="4 6" id="KW-0460">Magnesium</keyword>
<dbReference type="GO" id="GO:0008311">
    <property type="term" value="F:double-stranded DNA 3'-5' DNA exonuclease activity"/>
    <property type="evidence" value="ECO:0007669"/>
    <property type="project" value="UniProtKB-EC"/>
</dbReference>
<evidence type="ECO:0000256" key="2">
    <source>
        <dbReference type="ARBA" id="ARBA00022723"/>
    </source>
</evidence>
<evidence type="ECO:0000313" key="9">
    <source>
        <dbReference type="EMBL" id="CUJ98942.1"/>
    </source>
</evidence>
<keyword evidence="2 6" id="KW-0479">Metal-binding</keyword>
<dbReference type="PROSITE" id="PS00726">
    <property type="entry name" value="AP_NUCLEASE_F1_1"/>
    <property type="match status" value="1"/>
</dbReference>
<dbReference type="InterPro" id="IPR004808">
    <property type="entry name" value="AP_endonuc_1"/>
</dbReference>
<dbReference type="GO" id="GO:0004519">
    <property type="term" value="F:endonuclease activity"/>
    <property type="evidence" value="ECO:0007669"/>
    <property type="project" value="InterPro"/>
</dbReference>
<feature type="active site" evidence="5">
    <location>
        <position position="108"/>
    </location>
</feature>
<feature type="site" description="Important for catalytic activity" evidence="7">
    <location>
        <position position="228"/>
    </location>
</feature>
<dbReference type="InterPro" id="IPR036691">
    <property type="entry name" value="Endo/exonu/phosph_ase_sf"/>
</dbReference>
<dbReference type="GO" id="GO:0006281">
    <property type="term" value="P:DNA repair"/>
    <property type="evidence" value="ECO:0007669"/>
    <property type="project" value="InterPro"/>
</dbReference>
<evidence type="ECO:0000256" key="7">
    <source>
        <dbReference type="PIRSR" id="PIRSR604808-3"/>
    </source>
</evidence>
<dbReference type="InterPro" id="IPR020847">
    <property type="entry name" value="AP_endonuclease_F1_BS"/>
</dbReference>
<dbReference type="GeneID" id="83881171"/>
<dbReference type="STRING" id="1715693.PH7735_02142"/>
<dbReference type="Pfam" id="PF03372">
    <property type="entry name" value="Exo_endo_phos"/>
    <property type="match status" value="1"/>
</dbReference>
<dbReference type="NCBIfam" id="TIGR00633">
    <property type="entry name" value="xth"/>
    <property type="match status" value="1"/>
</dbReference>
<organism evidence="9 10">
    <name type="scientific">Shimia thalassica</name>
    <dbReference type="NCBI Taxonomy" id="1715693"/>
    <lineage>
        <taxon>Bacteria</taxon>
        <taxon>Pseudomonadati</taxon>
        <taxon>Pseudomonadota</taxon>
        <taxon>Alphaproteobacteria</taxon>
        <taxon>Rhodobacterales</taxon>
        <taxon>Roseobacteraceae</taxon>
    </lineage>
</organism>
<feature type="domain" description="Endonuclease/exonuclease/phosphatase" evidence="8">
    <location>
        <begin position="4"/>
        <end position="258"/>
    </location>
</feature>
<dbReference type="InterPro" id="IPR005135">
    <property type="entry name" value="Endo/exonuclease/phosphatase"/>
</dbReference>
<dbReference type="Gene3D" id="3.60.10.10">
    <property type="entry name" value="Endonuclease/exonuclease/phosphatase"/>
    <property type="match status" value="1"/>
</dbReference>
<protein>
    <submittedName>
        <fullName evidence="9">Exodeoxyribonuclease III</fullName>
        <ecNumber evidence="9">3.1.11.2</ecNumber>
    </submittedName>
</protein>
<comment type="similarity">
    <text evidence="1">Belongs to the DNA repair enzymes AP/ExoA family.</text>
</comment>
<accession>A0A0P1I925</accession>
<dbReference type="RefSeq" id="WP_058311339.1">
    <property type="nucleotide sequence ID" value="NZ_CYTW01000002.1"/>
</dbReference>
<dbReference type="PROSITE" id="PS51435">
    <property type="entry name" value="AP_NUCLEASE_F1_4"/>
    <property type="match status" value="1"/>
</dbReference>
<dbReference type="PANTHER" id="PTHR43250:SF2">
    <property type="entry name" value="EXODEOXYRIBONUCLEASE III"/>
    <property type="match status" value="1"/>
</dbReference>
<dbReference type="InterPro" id="IPR037493">
    <property type="entry name" value="ExoIII-like"/>
</dbReference>
<feature type="site" description="Interaction with DNA substrate" evidence="7">
    <location>
        <position position="258"/>
    </location>
</feature>
<reference evidence="10" key="1">
    <citation type="submission" date="2015-09" db="EMBL/GenBank/DDBJ databases">
        <authorList>
            <person name="Rodrigo-Torres Lidia"/>
            <person name="Arahal R.David."/>
        </authorList>
    </citation>
    <scope>NUCLEOTIDE SEQUENCE [LARGE SCALE GENOMIC DNA]</scope>
    <source>
        <strain evidence="10">CECT 7735</strain>
    </source>
</reference>
<dbReference type="CDD" id="cd09086">
    <property type="entry name" value="ExoIII-like_AP-endo"/>
    <property type="match status" value="1"/>
</dbReference>
<evidence type="ECO:0000256" key="3">
    <source>
        <dbReference type="ARBA" id="ARBA00022801"/>
    </source>
</evidence>
<feature type="binding site" evidence="6">
    <location>
        <position position="159"/>
    </location>
    <ligand>
        <name>Mg(2+)</name>
        <dbReference type="ChEBI" id="CHEBI:18420"/>
        <label>1</label>
    </ligand>
</feature>
<feature type="active site" description="Proton donor/acceptor" evidence="5">
    <location>
        <position position="157"/>
    </location>
</feature>
<keyword evidence="3 9" id="KW-0378">Hydrolase</keyword>
<dbReference type="NCBIfam" id="TIGR00195">
    <property type="entry name" value="exoDNase_III"/>
    <property type="match status" value="1"/>
</dbReference>
<feature type="binding site" evidence="6">
    <location>
        <position position="7"/>
    </location>
    <ligand>
        <name>Mg(2+)</name>
        <dbReference type="ChEBI" id="CHEBI:18420"/>
        <label>1</label>
    </ligand>
</feature>
<evidence type="ECO:0000313" key="10">
    <source>
        <dbReference type="Proteomes" id="UP000051870"/>
    </source>
</evidence>
<name>A0A0P1I925_9RHOB</name>
<comment type="cofactor">
    <cofactor evidence="6">
        <name>Mg(2+)</name>
        <dbReference type="ChEBI" id="CHEBI:18420"/>
    </cofactor>
    <cofactor evidence="6">
        <name>Mn(2+)</name>
        <dbReference type="ChEBI" id="CHEBI:29035"/>
    </cofactor>
    <text evidence="6">Probably binds two magnesium or manganese ions per subunit.</text>
</comment>
<dbReference type="GO" id="GO:0046872">
    <property type="term" value="F:metal ion binding"/>
    <property type="evidence" value="ECO:0007669"/>
    <property type="project" value="UniProtKB-KW"/>
</dbReference>
<dbReference type="AlphaFoldDB" id="A0A0P1I925"/>
<dbReference type="Proteomes" id="UP000051870">
    <property type="component" value="Unassembled WGS sequence"/>
</dbReference>
<dbReference type="SUPFAM" id="SSF56219">
    <property type="entry name" value="DNase I-like"/>
    <property type="match status" value="1"/>
</dbReference>
<sequence>MKVATFNINGIKARIQALPQWLDEAEADVVLLQEIKSVDDSFPREIFEERGYQVETHGQKSFNGVAILSKLPLEDITRGLPGDDSDEQARWIEATVMGDIPVRVCGLYLPNGNPVELENGAPVPGGKYAYKLGWMERLHKRAQELLALEEPFLMAGDYNIIPQDEDARRPEAWQEDALARPESRAAFRRLLNLGFTEAFRARTFGGGHYSFWDYQAGAWNRDDGIRIDHFLLSPQCADLLTDCQIDKEVRGREKPSDHVPVWVDLAA</sequence>
<dbReference type="PANTHER" id="PTHR43250">
    <property type="entry name" value="EXODEOXYRIBONUCLEASE III"/>
    <property type="match status" value="1"/>
</dbReference>
<evidence type="ECO:0000256" key="4">
    <source>
        <dbReference type="ARBA" id="ARBA00022842"/>
    </source>
</evidence>
<evidence type="ECO:0000256" key="5">
    <source>
        <dbReference type="PIRSR" id="PIRSR604808-1"/>
    </source>
</evidence>
<evidence type="ECO:0000259" key="8">
    <source>
        <dbReference type="Pfam" id="PF03372"/>
    </source>
</evidence>
<keyword evidence="6" id="KW-0464">Manganese</keyword>
<dbReference type="GO" id="GO:0003677">
    <property type="term" value="F:DNA binding"/>
    <property type="evidence" value="ECO:0007669"/>
    <property type="project" value="InterPro"/>
</dbReference>
<gene>
    <name evidence="9" type="primary">xthA_2</name>
    <name evidence="9" type="ORF">PH7735_02142</name>
</gene>
<keyword evidence="10" id="KW-1185">Reference proteome</keyword>
<evidence type="ECO:0000256" key="1">
    <source>
        <dbReference type="ARBA" id="ARBA00007092"/>
    </source>
</evidence>
<evidence type="ECO:0000256" key="6">
    <source>
        <dbReference type="PIRSR" id="PIRSR604808-2"/>
    </source>
</evidence>
<feature type="binding site" evidence="6">
    <location>
        <position position="34"/>
    </location>
    <ligand>
        <name>Mg(2+)</name>
        <dbReference type="ChEBI" id="CHEBI:18420"/>
        <label>1</label>
    </ligand>
</feature>
<proteinExistence type="inferred from homology"/>
<feature type="site" description="Transition state stabilizer" evidence="7">
    <location>
        <position position="159"/>
    </location>
</feature>
<feature type="binding site" evidence="6">
    <location>
        <position position="257"/>
    </location>
    <ligand>
        <name>Mg(2+)</name>
        <dbReference type="ChEBI" id="CHEBI:18420"/>
        <label>1</label>
    </ligand>
</feature>
<feature type="active site" description="Proton acceptor" evidence="5">
    <location>
        <position position="258"/>
    </location>
</feature>
<dbReference type="EMBL" id="CYTW01000002">
    <property type="protein sequence ID" value="CUJ98942.1"/>
    <property type="molecule type" value="Genomic_DNA"/>
</dbReference>
<dbReference type="EC" id="3.1.11.2" evidence="9"/>